<evidence type="ECO:0000259" key="12">
    <source>
        <dbReference type="SMART" id="SM00228"/>
    </source>
</evidence>
<accession>A0ABT2CV53</accession>
<evidence type="ECO:0000256" key="6">
    <source>
        <dbReference type="ARBA" id="ARBA00022801"/>
    </source>
</evidence>
<evidence type="ECO:0000313" key="14">
    <source>
        <dbReference type="Proteomes" id="UP001204621"/>
    </source>
</evidence>
<dbReference type="EC" id="3.4.24.-" evidence="11"/>
<keyword evidence="8 11" id="KW-1133">Transmembrane helix</keyword>
<dbReference type="NCBIfam" id="TIGR00054">
    <property type="entry name" value="RIP metalloprotease RseP"/>
    <property type="match status" value="1"/>
</dbReference>
<evidence type="ECO:0000256" key="7">
    <source>
        <dbReference type="ARBA" id="ARBA00022833"/>
    </source>
</evidence>
<evidence type="ECO:0000256" key="9">
    <source>
        <dbReference type="ARBA" id="ARBA00023049"/>
    </source>
</evidence>
<keyword evidence="7 11" id="KW-0862">Zinc</keyword>
<evidence type="ECO:0000256" key="8">
    <source>
        <dbReference type="ARBA" id="ARBA00022989"/>
    </source>
</evidence>
<comment type="similarity">
    <text evidence="3 11">Belongs to the peptidase M50B family.</text>
</comment>
<proteinExistence type="inferred from homology"/>
<dbReference type="InterPro" id="IPR041489">
    <property type="entry name" value="PDZ_6"/>
</dbReference>
<keyword evidence="10 11" id="KW-0472">Membrane</keyword>
<dbReference type="InterPro" id="IPR004387">
    <property type="entry name" value="Pept_M50_Zn"/>
</dbReference>
<keyword evidence="6 11" id="KW-0378">Hydrolase</keyword>
<dbReference type="Gene3D" id="2.30.42.10">
    <property type="match status" value="2"/>
</dbReference>
<dbReference type="Proteomes" id="UP001204621">
    <property type="component" value="Unassembled WGS sequence"/>
</dbReference>
<evidence type="ECO:0000256" key="3">
    <source>
        <dbReference type="ARBA" id="ARBA00007931"/>
    </source>
</evidence>
<evidence type="ECO:0000256" key="5">
    <source>
        <dbReference type="ARBA" id="ARBA00022692"/>
    </source>
</evidence>
<dbReference type="InterPro" id="IPR008915">
    <property type="entry name" value="Peptidase_M50"/>
</dbReference>
<evidence type="ECO:0000256" key="4">
    <source>
        <dbReference type="ARBA" id="ARBA00022670"/>
    </source>
</evidence>
<comment type="caution">
    <text evidence="13">The sequence shown here is derived from an EMBL/GenBank/DDBJ whole genome shotgun (WGS) entry which is preliminary data.</text>
</comment>
<dbReference type="InterPro" id="IPR001478">
    <property type="entry name" value="PDZ"/>
</dbReference>
<feature type="domain" description="PDZ" evidence="12">
    <location>
        <begin position="210"/>
        <end position="281"/>
    </location>
</feature>
<feature type="transmembrane region" description="Helical" evidence="11">
    <location>
        <begin position="373"/>
        <end position="393"/>
    </location>
</feature>
<keyword evidence="4" id="KW-0645">Protease</keyword>
<dbReference type="PANTHER" id="PTHR42837:SF2">
    <property type="entry name" value="MEMBRANE METALLOPROTEASE ARASP2, CHLOROPLASTIC-RELATED"/>
    <property type="match status" value="1"/>
</dbReference>
<dbReference type="Pfam" id="PF17820">
    <property type="entry name" value="PDZ_6"/>
    <property type="match status" value="1"/>
</dbReference>
<evidence type="ECO:0000256" key="11">
    <source>
        <dbReference type="RuleBase" id="RU362031"/>
    </source>
</evidence>
<protein>
    <recommendedName>
        <fullName evidence="11">Zinc metalloprotease</fullName>
        <ecNumber evidence="11">3.4.24.-</ecNumber>
    </recommendedName>
</protein>
<comment type="subcellular location">
    <subcellularLocation>
        <location evidence="2">Membrane</location>
        <topology evidence="2">Multi-pass membrane protein</topology>
    </subcellularLocation>
</comment>
<gene>
    <name evidence="13" type="primary">rseP</name>
    <name evidence="13" type="ORF">NX778_03275</name>
</gene>
<keyword evidence="5 11" id="KW-0812">Transmembrane</keyword>
<dbReference type="Pfam" id="PF02163">
    <property type="entry name" value="Peptidase_M50"/>
    <property type="match status" value="1"/>
</dbReference>
<feature type="transmembrane region" description="Helical" evidence="11">
    <location>
        <begin position="421"/>
        <end position="443"/>
    </location>
</feature>
<feature type="transmembrane region" description="Helical" evidence="11">
    <location>
        <begin position="101"/>
        <end position="124"/>
    </location>
</feature>
<evidence type="ECO:0000256" key="2">
    <source>
        <dbReference type="ARBA" id="ARBA00004141"/>
    </source>
</evidence>
<dbReference type="SUPFAM" id="SSF50156">
    <property type="entry name" value="PDZ domain-like"/>
    <property type="match status" value="2"/>
</dbReference>
<evidence type="ECO:0000313" key="13">
    <source>
        <dbReference type="EMBL" id="MCS0657080.1"/>
    </source>
</evidence>
<keyword evidence="14" id="KW-1185">Reference proteome</keyword>
<dbReference type="PANTHER" id="PTHR42837">
    <property type="entry name" value="REGULATOR OF SIGMA-E PROTEASE RSEP"/>
    <property type="match status" value="1"/>
</dbReference>
<comment type="cofactor">
    <cofactor evidence="1 11">
        <name>Zn(2+)</name>
        <dbReference type="ChEBI" id="CHEBI:29105"/>
    </cofactor>
</comment>
<dbReference type="SMART" id="SM00228">
    <property type="entry name" value="PDZ"/>
    <property type="match status" value="2"/>
</dbReference>
<organism evidence="13 14">
    <name type="scientific">Massilia terrae</name>
    <dbReference type="NCBI Taxonomy" id="1811224"/>
    <lineage>
        <taxon>Bacteria</taxon>
        <taxon>Pseudomonadati</taxon>
        <taxon>Pseudomonadota</taxon>
        <taxon>Betaproteobacteria</taxon>
        <taxon>Burkholderiales</taxon>
        <taxon>Oxalobacteraceae</taxon>
        <taxon>Telluria group</taxon>
        <taxon>Massilia</taxon>
    </lineage>
</organism>
<feature type="domain" description="PDZ" evidence="12">
    <location>
        <begin position="110"/>
        <end position="190"/>
    </location>
</feature>
<dbReference type="RefSeq" id="WP_258810240.1">
    <property type="nucleotide sequence ID" value="NZ_JANUGU010000001.1"/>
</dbReference>
<dbReference type="InterPro" id="IPR036034">
    <property type="entry name" value="PDZ_sf"/>
</dbReference>
<evidence type="ECO:0000256" key="1">
    <source>
        <dbReference type="ARBA" id="ARBA00001947"/>
    </source>
</evidence>
<sequence length="446" mass="46989">MNFIYTVLAFLLALGPLVVFHEFGHYIVARLCGVKVLRFSVGMGKIVWARRFGRDQTEWALSALPIGGYVKMLDKRDPSTAPADDSELDREFTSQNVWKRIAIIAAGPIANFILAIAVLAGLFMHGVEEPSARLAPGAATSAAWQAGIRGGDVVTAINGDPVRSWPELRLQVLGAAVDKREADLELRGASGGSYRAVIPAAAMAKLDVDGDVMNALGMDMWRPPALLGEVMAGGAGARAGLKKGDLVTAIDGKPVPDWIALTKTVSANAGRVLDFSVTRAGQQMHIPVSPTLDQATGRGMIKAAVGAQPELVNVVSAPLPAVGIAARVAWDQGTMMLKMIGKMIIGEVSVKNVAGPITIADAAGQSAHAGLAVFLRFVAFISISLGVMNLLPIPVLDGGHLLYYAVEVLTGRPLPARIGEIAQRAGVGLLFMLMALAVFNDLVRLL</sequence>
<dbReference type="EMBL" id="JANUGU010000001">
    <property type="protein sequence ID" value="MCS0657080.1"/>
    <property type="molecule type" value="Genomic_DNA"/>
</dbReference>
<dbReference type="GO" id="GO:0008237">
    <property type="term" value="F:metallopeptidase activity"/>
    <property type="evidence" value="ECO:0007669"/>
    <property type="project" value="UniProtKB-KW"/>
</dbReference>
<evidence type="ECO:0000256" key="10">
    <source>
        <dbReference type="ARBA" id="ARBA00023136"/>
    </source>
</evidence>
<keyword evidence="9 11" id="KW-0482">Metalloprotease</keyword>
<name>A0ABT2CV53_9BURK</name>
<reference evidence="13 14" key="1">
    <citation type="submission" date="2022-08" db="EMBL/GenBank/DDBJ databases">
        <title>Reclassification of Massilia species as members of the genera Telluria, Duganella, Pseudoduganella, Mokoshia gen. nov. and Zemynaea gen. nov. using orthogonal and non-orthogonal genome-based approaches.</title>
        <authorList>
            <person name="Bowman J.P."/>
        </authorList>
    </citation>
    <scope>NUCLEOTIDE SEQUENCE [LARGE SCALE GENOMIC DNA]</scope>
    <source>
        <strain evidence="13 14">JCM 31606</strain>
    </source>
</reference>
<keyword evidence="11" id="KW-0479">Metal-binding</keyword>
<dbReference type="CDD" id="cd06163">
    <property type="entry name" value="S2P-M50_PDZ_RseP-like"/>
    <property type="match status" value="2"/>
</dbReference>